<dbReference type="AlphaFoldDB" id="Q8H8U9"/>
<evidence type="ECO:0000313" key="3">
    <source>
        <dbReference type="EMBL" id="AAN64495.1"/>
    </source>
</evidence>
<dbReference type="FunFam" id="3.40.50.300:FF:002816">
    <property type="entry name" value="Os03g0282700 protein"/>
    <property type="match status" value="1"/>
</dbReference>
<dbReference type="PANTHER" id="PTHR18934">
    <property type="entry name" value="ATP-DEPENDENT RNA HELICASE"/>
    <property type="match status" value="1"/>
</dbReference>
<dbReference type="GO" id="GO:0004386">
    <property type="term" value="F:helicase activity"/>
    <property type="evidence" value="ECO:0007669"/>
    <property type="project" value="UniProtKB-KW"/>
</dbReference>
<keyword evidence="3" id="KW-0378">Hydrolase</keyword>
<accession>Q8H8U9</accession>
<name>Q8H8U9_ORYSJ</name>
<dbReference type="EMBL" id="AC084405">
    <property type="protein sequence ID" value="AAN64495.1"/>
    <property type="molecule type" value="Genomic_DNA"/>
</dbReference>
<reference evidence="4" key="2">
    <citation type="journal article" date="2008" name="Nucleic Acids Res.">
        <title>The rice annotation project database (RAP-DB): 2008 update.</title>
        <authorList>
            <consortium name="The rice annotation project (RAP)"/>
        </authorList>
    </citation>
    <scope>GENOME REANNOTATION</scope>
    <source>
        <strain evidence="4">cv. Nipponbare</strain>
    </source>
</reference>
<dbReference type="InterPro" id="IPR014001">
    <property type="entry name" value="Helicase_ATP-bd"/>
</dbReference>
<dbReference type="SUPFAM" id="SSF52540">
    <property type="entry name" value="P-loop containing nucleoside triphosphate hydrolases"/>
    <property type="match status" value="1"/>
</dbReference>
<keyword evidence="3" id="KW-0547">Nucleotide-binding</keyword>
<dbReference type="Gene3D" id="3.40.50.300">
    <property type="entry name" value="P-loop containing nucleotide triphosphate hydrolases"/>
    <property type="match status" value="3"/>
</dbReference>
<sequence>MERKNRTRHIDIGSHHYALLSPPLRSSRVLVISSSATVRAIQQTRARARIRIVASMDGLRLPVVPAIRVGSQLHLAAAYTAPGAGRRGSSGAAGPPPALMADVRVVVRRHFPVGPNPTKGAGGAVIVRKVAEDIAVRRQPSRGLRSPESVERVLAERVLPLVGHPFDRRAVAVASKQICAYVSAACADPRVAHGGVRVLVLLDTFACGTLFHPAPPRKQCSGDASSLEVGAVVRTCPCMEIVGPGSKKDPQLACPCMDIGARMPSKKPRSVGVIGDGRPAKDGGEDRLKVMAGSNQEHEAESWPPAIYHQMPAILEYLEDHRVVVVSAAPGSGKSSVLPRCLAESGYGPVLCAQPRHLAAFVAMAKVGEEWDSDIEFTTTRQLLDRFSSPAPVLAGYGAVVIDEAHDRTLGTDVLLGMVKAALATGTTMGGRCKVVVCTAGGPADGMLSAFFGGAPVVSIPRAAHQVEVRYSRGPVLDMAAAVADEVAAIHASQPPGDVLAFLPENADIIGVHARLLGLPVPGLAVRYVHDNLPAELIDIMLINSPVPDGRRRVVLATDVAETAVLVHGITYVVDTGLVSEQPPVRISKEAAAARAAIAGFSGPGRCHRLYQPEEYDDLDEHTIPHIRQDGAAVRFALMVKRHAADGIPGFEIFDPALEPAVLKNVFGQLVNGGYLDKLGNLSDKGEREAYDED</sequence>
<evidence type="ECO:0000313" key="4">
    <source>
        <dbReference type="Proteomes" id="UP000000763"/>
    </source>
</evidence>
<evidence type="ECO:0000259" key="2">
    <source>
        <dbReference type="PROSITE" id="PS51194"/>
    </source>
</evidence>
<dbReference type="PANTHER" id="PTHR18934:SF126">
    <property type="entry name" value="OS03G0282700 PROTEIN"/>
    <property type="match status" value="1"/>
</dbReference>
<dbReference type="PROSITE" id="PS51194">
    <property type="entry name" value="HELICASE_CTER"/>
    <property type="match status" value="1"/>
</dbReference>
<evidence type="ECO:0000256" key="1">
    <source>
        <dbReference type="SAM" id="MobiDB-lite"/>
    </source>
</evidence>
<reference evidence="4" key="1">
    <citation type="journal article" date="2005" name="Nature">
        <title>The map-based sequence of the rice genome.</title>
        <authorList>
            <consortium name="International rice genome sequencing project (IRGSP)"/>
            <person name="Matsumoto T."/>
            <person name="Wu J."/>
            <person name="Kanamori H."/>
            <person name="Katayose Y."/>
            <person name="Fujisawa M."/>
            <person name="Namiki N."/>
            <person name="Mizuno H."/>
            <person name="Yamamoto K."/>
            <person name="Antonio B.A."/>
            <person name="Baba T."/>
            <person name="Sakata K."/>
            <person name="Nagamura Y."/>
            <person name="Aoki H."/>
            <person name="Arikawa K."/>
            <person name="Arita K."/>
            <person name="Bito T."/>
            <person name="Chiden Y."/>
            <person name="Fujitsuka N."/>
            <person name="Fukunaka R."/>
            <person name="Hamada M."/>
            <person name="Harada C."/>
            <person name="Hayashi A."/>
            <person name="Hijishita S."/>
            <person name="Honda M."/>
            <person name="Hosokawa S."/>
            <person name="Ichikawa Y."/>
            <person name="Idonuma A."/>
            <person name="Iijima M."/>
            <person name="Ikeda M."/>
            <person name="Ikeno M."/>
            <person name="Ito K."/>
            <person name="Ito S."/>
            <person name="Ito T."/>
            <person name="Ito Y."/>
            <person name="Ito Y."/>
            <person name="Iwabuchi A."/>
            <person name="Kamiya K."/>
            <person name="Karasawa W."/>
            <person name="Kurita K."/>
            <person name="Katagiri S."/>
            <person name="Kikuta A."/>
            <person name="Kobayashi H."/>
            <person name="Kobayashi N."/>
            <person name="Machita K."/>
            <person name="Maehara T."/>
            <person name="Masukawa M."/>
            <person name="Mizubayashi T."/>
            <person name="Mukai Y."/>
            <person name="Nagasaki H."/>
            <person name="Nagata Y."/>
            <person name="Naito S."/>
            <person name="Nakashima M."/>
            <person name="Nakama Y."/>
            <person name="Nakamichi Y."/>
            <person name="Nakamura M."/>
            <person name="Meguro A."/>
            <person name="Negishi M."/>
            <person name="Ohta I."/>
            <person name="Ohta T."/>
            <person name="Okamoto M."/>
            <person name="Ono N."/>
            <person name="Saji S."/>
            <person name="Sakaguchi M."/>
            <person name="Sakai K."/>
            <person name="Shibata M."/>
            <person name="Shimokawa T."/>
            <person name="Song J."/>
            <person name="Takazaki Y."/>
            <person name="Terasawa K."/>
            <person name="Tsugane M."/>
            <person name="Tsuji K."/>
            <person name="Ueda S."/>
            <person name="Waki K."/>
            <person name="Yamagata H."/>
            <person name="Yamamoto M."/>
            <person name="Yamamoto S."/>
            <person name="Yamane H."/>
            <person name="Yoshiki S."/>
            <person name="Yoshihara R."/>
            <person name="Yukawa K."/>
            <person name="Zhong H."/>
            <person name="Yano M."/>
            <person name="Yuan Q."/>
            <person name="Ouyang S."/>
            <person name="Liu J."/>
            <person name="Jones K.M."/>
            <person name="Gansberger K."/>
            <person name="Moffat K."/>
            <person name="Hill J."/>
            <person name="Bera J."/>
            <person name="Fadrosh D."/>
            <person name="Jin S."/>
            <person name="Johri S."/>
            <person name="Kim M."/>
            <person name="Overton L."/>
            <person name="Reardon M."/>
            <person name="Tsitrin T."/>
            <person name="Vuong H."/>
            <person name="Weaver B."/>
            <person name="Ciecko A."/>
            <person name="Tallon L."/>
            <person name="Jackson J."/>
            <person name="Pai G."/>
            <person name="Aken S.V."/>
            <person name="Utterback T."/>
            <person name="Reidmuller S."/>
            <person name="Feldblyum T."/>
            <person name="Hsiao J."/>
            <person name="Zismann V."/>
            <person name="Iobst S."/>
            <person name="de Vazeille A.R."/>
            <person name="Buell C.R."/>
            <person name="Ying K."/>
            <person name="Li Y."/>
            <person name="Lu T."/>
            <person name="Huang Y."/>
            <person name="Zhao Q."/>
            <person name="Feng Q."/>
            <person name="Zhang L."/>
            <person name="Zhu J."/>
            <person name="Weng Q."/>
            <person name="Mu J."/>
            <person name="Lu Y."/>
            <person name="Fan D."/>
            <person name="Liu Y."/>
            <person name="Guan J."/>
            <person name="Zhang Y."/>
            <person name="Yu S."/>
            <person name="Liu X."/>
            <person name="Zhang Y."/>
            <person name="Hong G."/>
            <person name="Han B."/>
            <person name="Choisne N."/>
            <person name="Demange N."/>
            <person name="Orjeda G."/>
            <person name="Samain S."/>
            <person name="Cattolico L."/>
            <person name="Pelletier E."/>
            <person name="Couloux A."/>
            <person name="Segurens B."/>
            <person name="Wincker P."/>
            <person name="D'Hont A."/>
            <person name="Scarpelli C."/>
            <person name="Weissenbach J."/>
            <person name="Salanoubat M."/>
            <person name="Quetier F."/>
            <person name="Yu Y."/>
            <person name="Kim H.R."/>
            <person name="Rambo T."/>
            <person name="Currie J."/>
            <person name="Collura K."/>
            <person name="Luo M."/>
            <person name="Yang T."/>
            <person name="Ammiraju J.S.S."/>
            <person name="Engler F."/>
            <person name="Soderlund C."/>
            <person name="Wing R.A."/>
            <person name="Palmer L.E."/>
            <person name="de la Bastide M."/>
            <person name="Spiegel L."/>
            <person name="Nascimento L."/>
            <person name="Zutavern T."/>
            <person name="O'Shaughnessy A."/>
            <person name="Dike S."/>
            <person name="Dedhia N."/>
            <person name="Preston R."/>
            <person name="Balija V."/>
            <person name="McCombie W.R."/>
            <person name="Chow T."/>
            <person name="Chen H."/>
            <person name="Chung M."/>
            <person name="Chen C."/>
            <person name="Shaw J."/>
            <person name="Wu H."/>
            <person name="Hsiao K."/>
            <person name="Chao Y."/>
            <person name="Chu M."/>
            <person name="Cheng C."/>
            <person name="Hour A."/>
            <person name="Lee P."/>
            <person name="Lin S."/>
            <person name="Lin Y."/>
            <person name="Liou J."/>
            <person name="Liu S."/>
            <person name="Hsing Y."/>
            <person name="Raghuvanshi S."/>
            <person name="Mohanty A."/>
            <person name="Bharti A.K."/>
            <person name="Gaur A."/>
            <person name="Gupta V."/>
            <person name="Kumar D."/>
            <person name="Ravi V."/>
            <person name="Vij S."/>
            <person name="Kapur A."/>
            <person name="Khurana P."/>
            <person name="Khurana P."/>
            <person name="Khurana J.P."/>
            <person name="Tyagi A.K."/>
            <person name="Gaikwad K."/>
            <person name="Singh A."/>
            <person name="Dalal V."/>
            <person name="Srivastava S."/>
            <person name="Dixit A."/>
            <person name="Pal A.K."/>
            <person name="Ghazi I.A."/>
            <person name="Yadav M."/>
            <person name="Pandit A."/>
            <person name="Bhargava A."/>
            <person name="Sureshbabu K."/>
            <person name="Batra K."/>
            <person name="Sharma T.R."/>
            <person name="Mohapatra T."/>
            <person name="Singh N.K."/>
            <person name="Messing J."/>
            <person name="Nelson A.B."/>
            <person name="Fuks G."/>
            <person name="Kavchok S."/>
            <person name="Keizer G."/>
            <person name="Linton E."/>
            <person name="Llaca V."/>
            <person name="Song R."/>
            <person name="Tanyolac B."/>
            <person name="Young S."/>
            <person name="Ho-Il K."/>
            <person name="Hahn J.H."/>
            <person name="Sangsakoo G."/>
            <person name="Vanavichit A."/>
            <person name="de Mattos Luiz.A.T."/>
            <person name="Zimmer P.D."/>
            <person name="Malone G."/>
            <person name="Dellagostin O."/>
            <person name="de Oliveira A.C."/>
            <person name="Bevan M."/>
            <person name="Bancroft I."/>
            <person name="Minx P."/>
            <person name="Cordum H."/>
            <person name="Wilson R."/>
            <person name="Cheng Z."/>
            <person name="Jin W."/>
            <person name="Jiang J."/>
            <person name="Leong S.A."/>
            <person name="Iwama H."/>
            <person name="Gojobori T."/>
            <person name="Itoh T."/>
            <person name="Niimura Y."/>
            <person name="Fujii Y."/>
            <person name="Habara T."/>
            <person name="Sakai H."/>
            <person name="Sato Y."/>
            <person name="Wilson G."/>
            <person name="Kumar K."/>
            <person name="McCouch S."/>
            <person name="Juretic N."/>
            <person name="Hoen D."/>
            <person name="Wright S."/>
            <person name="Bruskiewich R."/>
            <person name="Bureau T."/>
            <person name="Miyao A."/>
            <person name="Hirochika H."/>
            <person name="Nishikawa T."/>
            <person name="Kadowaki K."/>
            <person name="Sugiura M."/>
            <person name="Burr B."/>
            <person name="Sasaki T."/>
        </authorList>
    </citation>
    <scope>NUCLEOTIDE SEQUENCE [LARGE SCALE GENOMIC DNA]</scope>
    <source>
        <strain evidence="4">cv. Nipponbare</strain>
    </source>
</reference>
<protein>
    <submittedName>
        <fullName evidence="3">RNA helicase</fullName>
    </submittedName>
</protein>
<dbReference type="InterPro" id="IPR027417">
    <property type="entry name" value="P-loop_NTPase"/>
</dbReference>
<dbReference type="FunFam" id="3.40.50.300:FF:002670">
    <property type="entry name" value="Os03g0282700 protein"/>
    <property type="match status" value="1"/>
</dbReference>
<dbReference type="CDD" id="cd17917">
    <property type="entry name" value="DEXHc_RHA-like"/>
    <property type="match status" value="1"/>
</dbReference>
<organism evidence="3 4">
    <name type="scientific">Oryza sativa subsp. japonica</name>
    <name type="common">Rice</name>
    <dbReference type="NCBI Taxonomy" id="39947"/>
    <lineage>
        <taxon>Eukaryota</taxon>
        <taxon>Viridiplantae</taxon>
        <taxon>Streptophyta</taxon>
        <taxon>Embryophyta</taxon>
        <taxon>Tracheophyta</taxon>
        <taxon>Spermatophyta</taxon>
        <taxon>Magnoliopsida</taxon>
        <taxon>Liliopsida</taxon>
        <taxon>Poales</taxon>
        <taxon>Poaceae</taxon>
        <taxon>BOP clade</taxon>
        <taxon>Oryzoideae</taxon>
        <taxon>Oryzeae</taxon>
        <taxon>Oryzinae</taxon>
        <taxon>Oryza</taxon>
        <taxon>Oryza sativa</taxon>
    </lineage>
</organism>
<keyword evidence="3" id="KW-0347">Helicase</keyword>
<dbReference type="SMART" id="SM00487">
    <property type="entry name" value="DEXDc"/>
    <property type="match status" value="1"/>
</dbReference>
<keyword evidence="3" id="KW-0067">ATP-binding</keyword>
<feature type="domain" description="Helicase C-terminal" evidence="2">
    <location>
        <begin position="482"/>
        <end position="642"/>
    </location>
</feature>
<dbReference type="FunFam" id="3.40.50.300:FF:002971">
    <property type="entry name" value="Os03g0282700 protein"/>
    <property type="match status" value="1"/>
</dbReference>
<dbReference type="Proteomes" id="UP000000763">
    <property type="component" value="Chromosome 3"/>
</dbReference>
<feature type="region of interest" description="Disordered" evidence="1">
    <location>
        <begin position="267"/>
        <end position="286"/>
    </location>
</feature>
<dbReference type="InterPro" id="IPR001650">
    <property type="entry name" value="Helicase_C-like"/>
</dbReference>
<proteinExistence type="predicted"/>